<name>A0A2P4XRL5_9STRA</name>
<evidence type="ECO:0000313" key="1">
    <source>
        <dbReference type="EMBL" id="POM68208.1"/>
    </source>
</evidence>
<gene>
    <name evidence="1" type="ORF">PHPALM_15660</name>
</gene>
<keyword evidence="2" id="KW-1185">Reference proteome</keyword>
<organism evidence="1 2">
    <name type="scientific">Phytophthora palmivora</name>
    <dbReference type="NCBI Taxonomy" id="4796"/>
    <lineage>
        <taxon>Eukaryota</taxon>
        <taxon>Sar</taxon>
        <taxon>Stramenopiles</taxon>
        <taxon>Oomycota</taxon>
        <taxon>Peronosporomycetes</taxon>
        <taxon>Peronosporales</taxon>
        <taxon>Peronosporaceae</taxon>
        <taxon>Phytophthora</taxon>
    </lineage>
</organism>
<evidence type="ECO:0000313" key="2">
    <source>
        <dbReference type="Proteomes" id="UP000237271"/>
    </source>
</evidence>
<dbReference type="Proteomes" id="UP000237271">
    <property type="component" value="Unassembled WGS sequence"/>
</dbReference>
<sequence length="126" mass="13852">MTEGEMLSVHNGSATPMTGTASDKFLKSKGADVSASVVSRMKQAIDEKLHGDLAESYQKLEAYFTLKGDKNPGGLTAYSISARLQFQNMFIHIEFWFFLTKHALFSTGKTKPLSVPTQSVQLSTKD</sequence>
<dbReference type="OrthoDB" id="104044at2759"/>
<dbReference type="AlphaFoldDB" id="A0A2P4XRL5"/>
<proteinExistence type="predicted"/>
<comment type="caution">
    <text evidence="1">The sequence shown here is derived from an EMBL/GenBank/DDBJ whole genome shotgun (WGS) entry which is preliminary data.</text>
</comment>
<reference evidence="1 2" key="1">
    <citation type="journal article" date="2017" name="Genome Biol. Evol.">
        <title>Phytophthora megakarya and P. palmivora, closely related causal agents of cacao black pod rot, underwent increases in genome sizes and gene numbers by different mechanisms.</title>
        <authorList>
            <person name="Ali S.S."/>
            <person name="Shao J."/>
            <person name="Lary D.J."/>
            <person name="Kronmiller B."/>
            <person name="Shen D."/>
            <person name="Strem M.D."/>
            <person name="Amoako-Attah I."/>
            <person name="Akrofi A.Y."/>
            <person name="Begoude B.A."/>
            <person name="Ten Hoopen G.M."/>
            <person name="Coulibaly K."/>
            <person name="Kebe B.I."/>
            <person name="Melnick R.L."/>
            <person name="Guiltinan M.J."/>
            <person name="Tyler B.M."/>
            <person name="Meinhardt L.W."/>
            <person name="Bailey B.A."/>
        </authorList>
    </citation>
    <scope>NUCLEOTIDE SEQUENCE [LARGE SCALE GENOMIC DNA]</scope>
    <source>
        <strain evidence="2">sbr112.9</strain>
    </source>
</reference>
<accession>A0A2P4XRL5</accession>
<dbReference type="EMBL" id="NCKW01008333">
    <property type="protein sequence ID" value="POM68208.1"/>
    <property type="molecule type" value="Genomic_DNA"/>
</dbReference>
<protein>
    <submittedName>
        <fullName evidence="1">Uncharacterized protein</fullName>
    </submittedName>
</protein>